<evidence type="ECO:0000313" key="2">
    <source>
        <dbReference type="EMBL" id="CAL1127494.1"/>
    </source>
</evidence>
<proteinExistence type="predicted"/>
<dbReference type="Proteomes" id="UP001152797">
    <property type="component" value="Unassembled WGS sequence"/>
</dbReference>
<dbReference type="EMBL" id="CAMXCT030000116">
    <property type="protein sequence ID" value="CAL4761431.1"/>
    <property type="molecule type" value="Genomic_DNA"/>
</dbReference>
<sequence>MRQDSHSLEPSAPPAEAVATVIVPAVPKAVPAVPAVPSPPAAPAAAATVVAGGGYPSGPSAAAKPAAKPAAHPKVFGVKPTVVWVDGNPEAFQTSRLNTERGITFQGFPSPKGGGGRPWVSYIQERMVADARVAVAIMNSKHKEDAAEIRKFCEERRVQPPRFIVMCGKRNTPEDVRRDWGMKDLLVVHDWGDAATAALNEVGSAHHSGPTVRAGVEM</sequence>
<dbReference type="EMBL" id="CAMXCT020000116">
    <property type="protein sequence ID" value="CAL1127494.1"/>
    <property type="molecule type" value="Genomic_DNA"/>
</dbReference>
<gene>
    <name evidence="1" type="ORF">C1SCF055_LOCUS2550</name>
</gene>
<reference evidence="1" key="1">
    <citation type="submission" date="2022-10" db="EMBL/GenBank/DDBJ databases">
        <authorList>
            <person name="Chen Y."/>
            <person name="Dougan E. K."/>
            <person name="Chan C."/>
            <person name="Rhodes N."/>
            <person name="Thang M."/>
        </authorList>
    </citation>
    <scope>NUCLEOTIDE SEQUENCE</scope>
</reference>
<comment type="caution">
    <text evidence="1">The sequence shown here is derived from an EMBL/GenBank/DDBJ whole genome shotgun (WGS) entry which is preliminary data.</text>
</comment>
<dbReference type="AlphaFoldDB" id="A0A9P1FEL2"/>
<dbReference type="EMBL" id="CAMXCT010000116">
    <property type="protein sequence ID" value="CAI3974119.1"/>
    <property type="molecule type" value="Genomic_DNA"/>
</dbReference>
<name>A0A9P1FEL2_9DINO</name>
<protein>
    <submittedName>
        <fullName evidence="1">Uncharacterized protein</fullName>
    </submittedName>
</protein>
<reference evidence="2" key="2">
    <citation type="submission" date="2024-04" db="EMBL/GenBank/DDBJ databases">
        <authorList>
            <person name="Chen Y."/>
            <person name="Shah S."/>
            <person name="Dougan E. K."/>
            <person name="Thang M."/>
            <person name="Chan C."/>
        </authorList>
    </citation>
    <scope>NUCLEOTIDE SEQUENCE [LARGE SCALE GENOMIC DNA]</scope>
</reference>
<organism evidence="1">
    <name type="scientific">Cladocopium goreaui</name>
    <dbReference type="NCBI Taxonomy" id="2562237"/>
    <lineage>
        <taxon>Eukaryota</taxon>
        <taxon>Sar</taxon>
        <taxon>Alveolata</taxon>
        <taxon>Dinophyceae</taxon>
        <taxon>Suessiales</taxon>
        <taxon>Symbiodiniaceae</taxon>
        <taxon>Cladocopium</taxon>
    </lineage>
</organism>
<evidence type="ECO:0000313" key="3">
    <source>
        <dbReference type="Proteomes" id="UP001152797"/>
    </source>
</evidence>
<dbReference type="OrthoDB" id="431902at2759"/>
<evidence type="ECO:0000313" key="1">
    <source>
        <dbReference type="EMBL" id="CAI3974119.1"/>
    </source>
</evidence>
<accession>A0A9P1FEL2</accession>
<keyword evidence="3" id="KW-1185">Reference proteome</keyword>